<dbReference type="PANTHER" id="PTHR21483:SF18">
    <property type="entry name" value="RNA POLYMERASE II-ASSOCIATED PROTEIN 1"/>
    <property type="match status" value="1"/>
</dbReference>
<feature type="domain" description="RPAP1 N-terminal" evidence="3">
    <location>
        <begin position="101"/>
        <end position="144"/>
    </location>
</feature>
<feature type="domain" description="RPAP1 C-terminal" evidence="2">
    <location>
        <begin position="192"/>
        <end position="257"/>
    </location>
</feature>
<dbReference type="PANTHER" id="PTHR21483">
    <property type="entry name" value="RNA POLYMERASE II-ASSOCIATED PROTEIN 1"/>
    <property type="match status" value="1"/>
</dbReference>
<dbReference type="InterPro" id="IPR039913">
    <property type="entry name" value="RPAP1/Rba50"/>
</dbReference>
<dbReference type="Pfam" id="PF08620">
    <property type="entry name" value="RPAP1_C"/>
    <property type="match status" value="1"/>
</dbReference>
<dbReference type="SUPFAM" id="SSF48371">
    <property type="entry name" value="ARM repeat"/>
    <property type="match status" value="1"/>
</dbReference>
<dbReference type="Proteomes" id="UP001210925">
    <property type="component" value="Unassembled WGS sequence"/>
</dbReference>
<protein>
    <submittedName>
        <fullName evidence="4">RNA polymerase II associated protein 1</fullName>
    </submittedName>
</protein>
<evidence type="ECO:0000259" key="2">
    <source>
        <dbReference type="Pfam" id="PF08620"/>
    </source>
</evidence>
<dbReference type="InterPro" id="IPR016024">
    <property type="entry name" value="ARM-type_fold"/>
</dbReference>
<evidence type="ECO:0000259" key="3">
    <source>
        <dbReference type="Pfam" id="PF08621"/>
    </source>
</evidence>
<dbReference type="Pfam" id="PF08621">
    <property type="entry name" value="RPAP1_N"/>
    <property type="match status" value="1"/>
</dbReference>
<reference evidence="4" key="1">
    <citation type="submission" date="2020-05" db="EMBL/GenBank/DDBJ databases">
        <title>Phylogenomic resolution of chytrid fungi.</title>
        <authorList>
            <person name="Stajich J.E."/>
            <person name="Amses K."/>
            <person name="Simmons R."/>
            <person name="Seto K."/>
            <person name="Myers J."/>
            <person name="Bonds A."/>
            <person name="Quandt C.A."/>
            <person name="Barry K."/>
            <person name="Liu P."/>
            <person name="Grigoriev I."/>
            <person name="Longcore J.E."/>
            <person name="James T.Y."/>
        </authorList>
    </citation>
    <scope>NUCLEOTIDE SEQUENCE</scope>
    <source>
        <strain evidence="4">PLAUS21</strain>
    </source>
</reference>
<dbReference type="InterPro" id="IPR013930">
    <property type="entry name" value="RPAP1_N"/>
</dbReference>
<evidence type="ECO:0000256" key="1">
    <source>
        <dbReference type="ARBA" id="ARBA00009953"/>
    </source>
</evidence>
<proteinExistence type="inferred from homology"/>
<sequence>MISGDEELLELQREFEKSKPSVKIIKKSEKKSIFAQRQNFALPSKIDSNTELFGTVLSNIKERHADDSNAPVLKHPSGFPIAQHRSIQPLKMHSGQETGNEIHDANMKYLGGMSAEQIKEAQEEIYATFSKETIEIIKKNAAKKYGNKEKESSGDELETNNVSKPVDEGLMKMDEEKKLEWTKEIPMAVQDQMRLDFHGCILDSGVEYGSISGLYHHGDQPDRAGYTIEELVHLTKSTFPSQRAFSLQIISLIVEKIYSQSYSPQNCKDITAKLKKENIALVSRIGMDAKHETVYCMAINLLATILGYHNNGRAMNEHLLMLSLYSSKTVLNLETTISMELDSQIGFKKKRNGEKVEPIELENDMETILKLLQSDIILGLLLSNITTRVRYLLRIVSSDEHKLQLIYILTCIAQHSPSSAEDILATEDLVDTLSDILFNPTWPAVEGLRLDIIFNALNLIGILCRSSYESAVAITRSTLVSRIVRFISIYHLEKAHLDIVKAVFTIFDTLFIYGLSASIIDSYRALFLDFAEKISTIFPMDSDGNISENSAVIESFATFLRMLKTSLEKFRAQLDAGGINDAYVPFVELVLRTLKTSGIKFQVIID</sequence>
<dbReference type="EMBL" id="JADGKB010000005">
    <property type="protein sequence ID" value="KAJ3261570.1"/>
    <property type="molecule type" value="Genomic_DNA"/>
</dbReference>
<evidence type="ECO:0000313" key="5">
    <source>
        <dbReference type="Proteomes" id="UP001210925"/>
    </source>
</evidence>
<dbReference type="AlphaFoldDB" id="A0AAD5UQJ2"/>
<name>A0AAD5UQJ2_9FUNG</name>
<organism evidence="4 5">
    <name type="scientific">Boothiomyces macroporosus</name>
    <dbReference type="NCBI Taxonomy" id="261099"/>
    <lineage>
        <taxon>Eukaryota</taxon>
        <taxon>Fungi</taxon>
        <taxon>Fungi incertae sedis</taxon>
        <taxon>Chytridiomycota</taxon>
        <taxon>Chytridiomycota incertae sedis</taxon>
        <taxon>Chytridiomycetes</taxon>
        <taxon>Rhizophydiales</taxon>
        <taxon>Terramycetaceae</taxon>
        <taxon>Boothiomyces</taxon>
    </lineage>
</organism>
<dbReference type="GO" id="GO:0006366">
    <property type="term" value="P:transcription by RNA polymerase II"/>
    <property type="evidence" value="ECO:0007669"/>
    <property type="project" value="InterPro"/>
</dbReference>
<comment type="similarity">
    <text evidence="1">Belongs to the RPAP1 family.</text>
</comment>
<evidence type="ECO:0000313" key="4">
    <source>
        <dbReference type="EMBL" id="KAJ3261570.1"/>
    </source>
</evidence>
<dbReference type="InterPro" id="IPR013929">
    <property type="entry name" value="RPAP1_C"/>
</dbReference>
<keyword evidence="5" id="KW-1185">Reference proteome</keyword>
<accession>A0AAD5UQJ2</accession>
<comment type="caution">
    <text evidence="4">The sequence shown here is derived from an EMBL/GenBank/DDBJ whole genome shotgun (WGS) entry which is preliminary data.</text>
</comment>
<gene>
    <name evidence="4" type="primary">RPAP1_2</name>
    <name evidence="4" type="ORF">HK103_005408</name>
</gene>